<comment type="caution">
    <text evidence="6">The sequence shown here is derived from an EMBL/GenBank/DDBJ whole genome shotgun (WGS) entry which is preliminary data.</text>
</comment>
<accession>A0A8T2KG15</accession>
<feature type="active site" description="Charge relay system" evidence="3">
    <location>
        <position position="327"/>
    </location>
</feature>
<sequence>MIGLTAFPEVSLADEPVKIRAWGLPPQQLITLRAWLKDDKGNLFHSQAFYFTDVKGEVDLEHASATGGDFQGVLPMGLLWSLKSPTLLRLMKRDIMGSPFYVHLELYFNKVMFPSSNDVPVAVKIIERWYVAPGVQRINVRDGRVRGALFLPKGEGPFPGVIDMFGGSGGLIEFRSSLLASHGFAVLSLAFFAYEDLPKTLDALDLEYFEEAAEYLLNNPKVSNDGVGVVGLSKGAEVALAMASYLPQVKATIWINGTNAVNGTTLTYGNLCIRGIPYESHKTVITSTSAINMKQIYGDTRNPEYQDRLLPLEKAKGPILFLVGEDDQCCDSLKYANEALARAKKYGKINVRISSYPRAGHLIEPPGSPFCLVSPAAFSPAPFMWGGELESHCYAQELSWKEMHDFLSVNIRQSKHSKL</sequence>
<feature type="active site" description="Charge relay system" evidence="3">
    <location>
        <position position="361"/>
    </location>
</feature>
<protein>
    <submittedName>
        <fullName evidence="6">Uncharacterized protein</fullName>
    </submittedName>
</protein>
<name>A0A8T2KG15_9PIPI</name>
<evidence type="ECO:0000313" key="6">
    <source>
        <dbReference type="EMBL" id="KAG8454824.1"/>
    </source>
</evidence>
<evidence type="ECO:0000259" key="5">
    <source>
        <dbReference type="Pfam" id="PF08840"/>
    </source>
</evidence>
<comment type="similarity">
    <text evidence="1">Belongs to the C/M/P thioester hydrolase family.</text>
</comment>
<dbReference type="AlphaFoldDB" id="A0A8T2KG15"/>
<dbReference type="GO" id="GO:0006637">
    <property type="term" value="P:acyl-CoA metabolic process"/>
    <property type="evidence" value="ECO:0007669"/>
    <property type="project" value="InterPro"/>
</dbReference>
<dbReference type="InterPro" id="IPR029058">
    <property type="entry name" value="AB_hydrolase_fold"/>
</dbReference>
<organism evidence="6 7">
    <name type="scientific">Hymenochirus boettgeri</name>
    <name type="common">Congo dwarf clawed frog</name>
    <dbReference type="NCBI Taxonomy" id="247094"/>
    <lineage>
        <taxon>Eukaryota</taxon>
        <taxon>Metazoa</taxon>
        <taxon>Chordata</taxon>
        <taxon>Craniata</taxon>
        <taxon>Vertebrata</taxon>
        <taxon>Euteleostomi</taxon>
        <taxon>Amphibia</taxon>
        <taxon>Batrachia</taxon>
        <taxon>Anura</taxon>
        <taxon>Pipoidea</taxon>
        <taxon>Pipidae</taxon>
        <taxon>Pipinae</taxon>
        <taxon>Hymenochirus</taxon>
    </lineage>
</organism>
<dbReference type="EMBL" id="JAACNH010000001">
    <property type="protein sequence ID" value="KAG8454825.1"/>
    <property type="molecule type" value="Genomic_DNA"/>
</dbReference>
<dbReference type="PANTHER" id="PTHR10824:SF18">
    <property type="entry name" value="BILE ACID-COA:AMINO ACID N-ACYLTRANSFERASE"/>
    <property type="match status" value="1"/>
</dbReference>
<evidence type="ECO:0000256" key="2">
    <source>
        <dbReference type="ARBA" id="ARBA00022832"/>
    </source>
</evidence>
<feature type="active site" description="Charge relay system" evidence="3">
    <location>
        <position position="233"/>
    </location>
</feature>
<evidence type="ECO:0000259" key="4">
    <source>
        <dbReference type="Pfam" id="PF04775"/>
    </source>
</evidence>
<dbReference type="EMBL" id="JAACNH010000001">
    <property type="protein sequence ID" value="KAG8454824.1"/>
    <property type="molecule type" value="Genomic_DNA"/>
</dbReference>
<evidence type="ECO:0000256" key="1">
    <source>
        <dbReference type="ARBA" id="ARBA00006538"/>
    </source>
</evidence>
<feature type="domain" description="BAAT/Acyl-CoA thioester hydrolase C-terminal" evidence="5">
    <location>
        <begin position="205"/>
        <end position="408"/>
    </location>
</feature>
<dbReference type="Gene3D" id="2.60.40.2240">
    <property type="entry name" value="Acyl-CoA thioester hydrolase/BAAT N-terminal domain"/>
    <property type="match status" value="1"/>
</dbReference>
<dbReference type="Gene3D" id="3.40.50.1820">
    <property type="entry name" value="alpha/beta hydrolase"/>
    <property type="match status" value="1"/>
</dbReference>
<dbReference type="Proteomes" id="UP000812440">
    <property type="component" value="Chromosome 1"/>
</dbReference>
<dbReference type="InterPro" id="IPR016662">
    <property type="entry name" value="Acyl-CoA_thioEstase_long-chain"/>
</dbReference>
<proteinExistence type="inferred from homology"/>
<keyword evidence="2" id="KW-0276">Fatty acid metabolism</keyword>
<dbReference type="PIRSF" id="PIRSF016521">
    <property type="entry name" value="Acyl-CoA_hydro"/>
    <property type="match status" value="1"/>
</dbReference>
<dbReference type="PANTHER" id="PTHR10824">
    <property type="entry name" value="ACYL-COENZYME A THIOESTERASE-RELATED"/>
    <property type="match status" value="1"/>
</dbReference>
<evidence type="ECO:0000256" key="3">
    <source>
        <dbReference type="PIRSR" id="PIRSR016521-1"/>
    </source>
</evidence>
<dbReference type="Pfam" id="PF04775">
    <property type="entry name" value="Bile_Hydr_Trans"/>
    <property type="match status" value="1"/>
</dbReference>
<reference evidence="6" key="1">
    <citation type="thesis" date="2020" institute="ProQuest LLC" country="789 East Eisenhower Parkway, Ann Arbor, MI, USA">
        <title>Comparative Genomics and Chromosome Evolution.</title>
        <authorList>
            <person name="Mudd A.B."/>
        </authorList>
    </citation>
    <scope>NUCLEOTIDE SEQUENCE</scope>
    <source>
        <strain evidence="6">Female2</strain>
        <tissue evidence="6">Blood</tissue>
    </source>
</reference>
<dbReference type="InterPro" id="IPR006862">
    <property type="entry name" value="Thio_Ohase/aa_AcTrfase"/>
</dbReference>
<dbReference type="GO" id="GO:0047617">
    <property type="term" value="F:fatty acyl-CoA hydrolase activity"/>
    <property type="evidence" value="ECO:0007669"/>
    <property type="project" value="TreeGrafter"/>
</dbReference>
<dbReference type="FunFam" id="2.60.40.2240:FF:000001">
    <property type="entry name" value="acyl-coenzyme A thioesterase 4"/>
    <property type="match status" value="1"/>
</dbReference>
<dbReference type="GO" id="GO:0006631">
    <property type="term" value="P:fatty acid metabolic process"/>
    <property type="evidence" value="ECO:0007669"/>
    <property type="project" value="UniProtKB-KW"/>
</dbReference>
<dbReference type="Pfam" id="PF08840">
    <property type="entry name" value="BAAT_C"/>
    <property type="match status" value="1"/>
</dbReference>
<dbReference type="EMBL" id="JAACNH010000001">
    <property type="protein sequence ID" value="KAG8454823.1"/>
    <property type="molecule type" value="Genomic_DNA"/>
</dbReference>
<feature type="domain" description="Acyl-CoA thioester hydrolase/bile acid-CoA amino acid N-acetyltransferase" evidence="4">
    <location>
        <begin position="14"/>
        <end position="141"/>
    </location>
</feature>
<gene>
    <name evidence="6" type="ORF">GDO86_001153</name>
</gene>
<dbReference type="FunFam" id="3.40.50.1820:FF:000024">
    <property type="entry name" value="acyl-coenzyme A thioesterase 4"/>
    <property type="match status" value="1"/>
</dbReference>
<keyword evidence="7" id="KW-1185">Reference proteome</keyword>
<dbReference type="SUPFAM" id="SSF53474">
    <property type="entry name" value="alpha/beta-Hydrolases"/>
    <property type="match status" value="1"/>
</dbReference>
<keyword evidence="2" id="KW-0443">Lipid metabolism</keyword>
<dbReference type="InterPro" id="IPR042490">
    <property type="entry name" value="Thio_Ohase/BAAT_N"/>
</dbReference>
<evidence type="ECO:0000313" key="7">
    <source>
        <dbReference type="Proteomes" id="UP000812440"/>
    </source>
</evidence>
<dbReference type="InterPro" id="IPR014940">
    <property type="entry name" value="BAAT_C"/>
</dbReference>
<dbReference type="OrthoDB" id="6347013at2759"/>